<feature type="transmembrane region" description="Helical" evidence="1">
    <location>
        <begin position="12"/>
        <end position="31"/>
    </location>
</feature>
<sequence>MAYLKMNSKKILIGLIMLSLIVIAFLGGYIISRGGLPDTDSAGTGNMLSRFDDKSLEATADTLGPSSDRIAITRKINSIAPSKDNNSILYYEKATGHVFELNLSTKKELPLSLANLPNFLSTVWSPTQKEVISLFYEPAGNAYKYFNYKTKKSTLLTEGIRSVAFSPDGKNLTYFLVGDELNYIYISSPDGSGAKRILSTRMSSVSLAWPKADLIILKSVDENTGSTNLLGINTKGEISSILNNVSELSELWSKDGKRMIYSQAGESQPLLRIIDIETGVMSSVELSLRPSDCAWSMDSRTVYCIGAKDPGDPNQRLYKINAEDGKPIDVKPVPGHISPREAHLSLLEDYLIVLNDIDERLYLVETAE</sequence>
<protein>
    <recommendedName>
        <fullName evidence="4">Protein TolB</fullName>
    </recommendedName>
</protein>
<dbReference type="Gene3D" id="2.120.10.30">
    <property type="entry name" value="TolB, C-terminal domain"/>
    <property type="match status" value="2"/>
</dbReference>
<dbReference type="EMBL" id="LBXZ01000006">
    <property type="protein sequence ID" value="KKR40644.1"/>
    <property type="molecule type" value="Genomic_DNA"/>
</dbReference>
<dbReference type="InterPro" id="IPR011042">
    <property type="entry name" value="6-blade_b-propeller_TolB-like"/>
</dbReference>
<evidence type="ECO:0008006" key="4">
    <source>
        <dbReference type="Google" id="ProtNLM"/>
    </source>
</evidence>
<evidence type="ECO:0000313" key="2">
    <source>
        <dbReference type="EMBL" id="KKR40644.1"/>
    </source>
</evidence>
<keyword evidence="1" id="KW-1133">Transmembrane helix</keyword>
<dbReference type="SUPFAM" id="SSF82171">
    <property type="entry name" value="DPP6 N-terminal domain-like"/>
    <property type="match status" value="1"/>
</dbReference>
<name>A0A0G0QJW5_9BACT</name>
<comment type="caution">
    <text evidence="2">The sequence shown here is derived from an EMBL/GenBank/DDBJ whole genome shotgun (WGS) entry which is preliminary data.</text>
</comment>
<proteinExistence type="predicted"/>
<evidence type="ECO:0000313" key="3">
    <source>
        <dbReference type="Proteomes" id="UP000034072"/>
    </source>
</evidence>
<keyword evidence="1" id="KW-0812">Transmembrane</keyword>
<keyword evidence="1" id="KW-0472">Membrane</keyword>
<accession>A0A0G0QJW5</accession>
<dbReference type="Proteomes" id="UP000034072">
    <property type="component" value="Unassembled WGS sequence"/>
</dbReference>
<reference evidence="2 3" key="1">
    <citation type="journal article" date="2015" name="Nature">
        <title>rRNA introns, odd ribosomes, and small enigmatic genomes across a large radiation of phyla.</title>
        <authorList>
            <person name="Brown C.T."/>
            <person name="Hug L.A."/>
            <person name="Thomas B.C."/>
            <person name="Sharon I."/>
            <person name="Castelle C.J."/>
            <person name="Singh A."/>
            <person name="Wilkins M.J."/>
            <person name="Williams K.H."/>
            <person name="Banfield J.F."/>
        </authorList>
    </citation>
    <scope>NUCLEOTIDE SEQUENCE [LARGE SCALE GENOMIC DNA]</scope>
</reference>
<gene>
    <name evidence="2" type="ORF">UT75_C0006G0023</name>
</gene>
<dbReference type="AlphaFoldDB" id="A0A0G0QJW5"/>
<evidence type="ECO:0000256" key="1">
    <source>
        <dbReference type="SAM" id="Phobius"/>
    </source>
</evidence>
<organism evidence="2 3">
    <name type="scientific">Candidatus Yanofskybacteria bacterium GW2011_GWE2_40_11</name>
    <dbReference type="NCBI Taxonomy" id="1619033"/>
    <lineage>
        <taxon>Bacteria</taxon>
        <taxon>Candidatus Yanofskyibacteriota</taxon>
    </lineage>
</organism>